<gene>
    <name evidence="1" type="ORF">SS50377_15880</name>
</gene>
<organism evidence="1">
    <name type="scientific">Spironucleus salmonicida</name>
    <dbReference type="NCBI Taxonomy" id="348837"/>
    <lineage>
        <taxon>Eukaryota</taxon>
        <taxon>Metamonada</taxon>
        <taxon>Diplomonadida</taxon>
        <taxon>Hexamitidae</taxon>
        <taxon>Hexamitinae</taxon>
        <taxon>Spironucleus</taxon>
    </lineage>
</organism>
<sequence length="110" mass="12400">MAVVIIVRHYKYELDDVVWRANWDIPRNSKQAEIVPPIEYIGQPMLAPASEIDGRYAALSNTIATTRVDTIVIAKDASANLIILGQKRINTYYVISKMQIKKMLVQLIAA</sequence>
<proteinExistence type="predicted"/>
<reference evidence="1" key="1">
    <citation type="journal article" date="2014" name="PLoS Genet.">
        <title>The Genome of Spironucleus salmonicida Highlights a Fish Pathogen Adapted to Fluctuating Environments.</title>
        <authorList>
            <person name="Xu F."/>
            <person name="Jerlstrom-Hultqvist J."/>
            <person name="Einarsson E."/>
            <person name="Astvaldsson A."/>
            <person name="Svard S.G."/>
            <person name="Andersson J.O."/>
        </authorList>
    </citation>
    <scope>NUCLEOTIDE SEQUENCE</scope>
</reference>
<accession>V6LU12</accession>
<protein>
    <submittedName>
        <fullName evidence="1">Uncharacterized protein</fullName>
    </submittedName>
</protein>
<dbReference type="EMBL" id="KI546120">
    <property type="protein sequence ID" value="EST44279.1"/>
    <property type="molecule type" value="Genomic_DNA"/>
</dbReference>
<dbReference type="AlphaFoldDB" id="V6LU12"/>
<name>V6LU12_9EUKA</name>
<evidence type="ECO:0000313" key="1">
    <source>
        <dbReference type="EMBL" id="EST44279.1"/>
    </source>
</evidence>